<sequence length="106" mass="11981">TDKEKVLEEIGKILRKDGRLLVIDIGKPNNRIVRGVFSLYMRYVVPLLGGFVTRYGYRNPWSILYKTYELLPVNGELESLMGRVLGHAEVEERAFGGLIIATAVKS</sequence>
<dbReference type="SUPFAM" id="SSF53335">
    <property type="entry name" value="S-adenosyl-L-methionine-dependent methyltransferases"/>
    <property type="match status" value="1"/>
</dbReference>
<dbReference type="AlphaFoldDB" id="X0W8T4"/>
<protein>
    <recommendedName>
        <fullName evidence="2">Methyltransferase type 11 domain-containing protein</fullName>
    </recommendedName>
</protein>
<evidence type="ECO:0000313" key="1">
    <source>
        <dbReference type="EMBL" id="GAG19662.1"/>
    </source>
</evidence>
<reference evidence="1" key="1">
    <citation type="journal article" date="2014" name="Front. Microbiol.">
        <title>High frequency of phylogenetically diverse reductive dehalogenase-homologous genes in deep subseafloor sedimentary metagenomes.</title>
        <authorList>
            <person name="Kawai M."/>
            <person name="Futagami T."/>
            <person name="Toyoda A."/>
            <person name="Takaki Y."/>
            <person name="Nishi S."/>
            <person name="Hori S."/>
            <person name="Arai W."/>
            <person name="Tsubouchi T."/>
            <person name="Morono Y."/>
            <person name="Uchiyama I."/>
            <person name="Ito T."/>
            <person name="Fujiyama A."/>
            <person name="Inagaki F."/>
            <person name="Takami H."/>
        </authorList>
    </citation>
    <scope>NUCLEOTIDE SEQUENCE</scope>
    <source>
        <strain evidence="1">Expedition CK06-06</strain>
    </source>
</reference>
<name>X0W8T4_9ZZZZ</name>
<feature type="non-terminal residue" evidence="1">
    <location>
        <position position="1"/>
    </location>
</feature>
<gene>
    <name evidence="1" type="ORF">S01H1_49117</name>
</gene>
<dbReference type="EMBL" id="BARS01031571">
    <property type="protein sequence ID" value="GAG19662.1"/>
    <property type="molecule type" value="Genomic_DNA"/>
</dbReference>
<comment type="caution">
    <text evidence="1">The sequence shown here is derived from an EMBL/GenBank/DDBJ whole genome shotgun (WGS) entry which is preliminary data.</text>
</comment>
<proteinExistence type="predicted"/>
<accession>X0W8T4</accession>
<dbReference type="Gene3D" id="3.40.50.150">
    <property type="entry name" value="Vaccinia Virus protein VP39"/>
    <property type="match status" value="1"/>
</dbReference>
<organism evidence="1">
    <name type="scientific">marine sediment metagenome</name>
    <dbReference type="NCBI Taxonomy" id="412755"/>
    <lineage>
        <taxon>unclassified sequences</taxon>
        <taxon>metagenomes</taxon>
        <taxon>ecological metagenomes</taxon>
    </lineage>
</organism>
<evidence type="ECO:0008006" key="2">
    <source>
        <dbReference type="Google" id="ProtNLM"/>
    </source>
</evidence>
<dbReference type="Pfam" id="PF01209">
    <property type="entry name" value="Ubie_methyltran"/>
    <property type="match status" value="1"/>
</dbReference>
<dbReference type="InterPro" id="IPR029063">
    <property type="entry name" value="SAM-dependent_MTases_sf"/>
</dbReference>